<keyword evidence="2" id="KW-1185">Reference proteome</keyword>
<gene>
    <name evidence="1" type="ORF">NMU02_11855</name>
</gene>
<name>A0ABT1MNC5_9BACT</name>
<proteinExistence type="predicted"/>
<reference evidence="1 2" key="1">
    <citation type="submission" date="2022-07" db="EMBL/GenBank/DDBJ databases">
        <title>Fecal culturing of patients with breast cancer.</title>
        <authorList>
            <person name="Teng N.M.Y."/>
            <person name="Kiu R."/>
            <person name="Evans R."/>
            <person name="Baker D.J."/>
            <person name="Zenner C."/>
            <person name="Robinson S.D."/>
            <person name="Hall L.J."/>
        </authorList>
    </citation>
    <scope>NUCLEOTIDE SEQUENCE [LARGE SCALE GENOMIC DNA]</scope>
    <source>
        <strain evidence="1 2">LH1063</strain>
    </source>
</reference>
<organism evidence="1 2">
    <name type="scientific">Coprobacter tertius</name>
    <dbReference type="NCBI Taxonomy" id="2944915"/>
    <lineage>
        <taxon>Bacteria</taxon>
        <taxon>Pseudomonadati</taxon>
        <taxon>Bacteroidota</taxon>
        <taxon>Bacteroidia</taxon>
        <taxon>Bacteroidales</taxon>
        <taxon>Barnesiellaceae</taxon>
        <taxon>Coprobacter</taxon>
    </lineage>
</organism>
<sequence length="491" mass="56383">MKFRGLYLLFVFLYLSFFTYAQFTKGLNYSVETGINFSGGEYTPFWLVSNKQGLSSVIKNNGYIRAGLFRQFEKNKDFSYAMGIDLAGAYNFTSAFIVQQAYVDLKYKVLNLSIGSKERNGELKNPFLSTGGLTFSGNARPIPQVRLEFPDYVAFPWTHEWFFIKGHVAYGLFTDDNWQKDFTGNSHYKYTEHVLYHSKALYIKIGNEKKAPLVFEGGLEMAAQFGGKSYTWNKNRYQVTKMYSGFTDFFKVFIPAGGGSSVPMGEQTNILGNHLGSWNFSLSYKFDNWKVRAYYEHFFEDHSMMFFEYAWKDCLTGVEITFPKNRVINNFVYEYLGSRDQSGPIYHDATPIIPDQVSALDNYYNHGIYTGWQHWGMGIGNALLTSPIYNKNGNIYFSNNRIKAHHIGICGTPFSGIDYRLLVTRSRNWGTYSIPFKEIRKNTSFLLELSYLPRNLTSWKFTASFAFDRGDLMGNNTGGMITICKTGLFTK</sequence>
<comment type="caution">
    <text evidence="1">The sequence shown here is derived from an EMBL/GenBank/DDBJ whole genome shotgun (WGS) entry which is preliminary data.</text>
</comment>
<dbReference type="Gene3D" id="2.40.160.130">
    <property type="entry name" value="Capsule assembly protein Wzi"/>
    <property type="match status" value="1"/>
</dbReference>
<dbReference type="Proteomes" id="UP001205603">
    <property type="component" value="Unassembled WGS sequence"/>
</dbReference>
<protein>
    <submittedName>
        <fullName evidence="1">Capsule assembly Wzi family protein</fullName>
    </submittedName>
</protein>
<dbReference type="EMBL" id="JANDHW010000014">
    <property type="protein sequence ID" value="MCP9612786.1"/>
    <property type="molecule type" value="Genomic_DNA"/>
</dbReference>
<dbReference type="RefSeq" id="WP_255028192.1">
    <property type="nucleotide sequence ID" value="NZ_JANDHW010000014.1"/>
</dbReference>
<accession>A0ABT1MNC5</accession>
<dbReference type="InterPro" id="IPR038636">
    <property type="entry name" value="Wzi_sf"/>
</dbReference>
<evidence type="ECO:0000313" key="2">
    <source>
        <dbReference type="Proteomes" id="UP001205603"/>
    </source>
</evidence>
<evidence type="ECO:0000313" key="1">
    <source>
        <dbReference type="EMBL" id="MCP9612786.1"/>
    </source>
</evidence>